<dbReference type="STRING" id="1122169.Lsha_1409"/>
<dbReference type="OrthoDB" id="9813050at2"/>
<name>A0A0W0YVK5_9GAMM</name>
<protein>
    <submittedName>
        <fullName evidence="1">Abi-like protein</fullName>
    </submittedName>
</protein>
<sequence length="254" mass="29991">MKEYISALSIDRLTSYEILCPNKVDTDIIGAYHWNLLISQAFYPFIHSVEVALRNSIHNAATKKFENEFWFDIVVTDGKSRAILEDTKNDLHRRFGQVTASDIVAGLTFGFWTNLIKQKTYTDQFNPNRLWPDLIPSVFPHYARGHDDRKNISKRFEEIRLIRNRLFHHEPIWKFKNAQTPQECIAEVRRKFNDTFKAIGWISKYKRNCLREFGFVESFKNNCTLEILERYKVKGAEILFIYRDETGIISLSKK</sequence>
<accession>A0A0W0YVK5</accession>
<dbReference type="PATRIC" id="fig|1122169.6.peg.1621"/>
<dbReference type="Proteomes" id="UP000054600">
    <property type="component" value="Unassembled WGS sequence"/>
</dbReference>
<organism evidence="1 2">
    <name type="scientific">Legionella shakespearei DSM 23087</name>
    <dbReference type="NCBI Taxonomy" id="1122169"/>
    <lineage>
        <taxon>Bacteria</taxon>
        <taxon>Pseudomonadati</taxon>
        <taxon>Pseudomonadota</taxon>
        <taxon>Gammaproteobacteria</taxon>
        <taxon>Legionellales</taxon>
        <taxon>Legionellaceae</taxon>
        <taxon>Legionella</taxon>
    </lineage>
</organism>
<proteinExistence type="predicted"/>
<evidence type="ECO:0000313" key="2">
    <source>
        <dbReference type="Proteomes" id="UP000054600"/>
    </source>
</evidence>
<dbReference type="AlphaFoldDB" id="A0A0W0YVK5"/>
<gene>
    <name evidence="1" type="ORF">Lsha_1409</name>
</gene>
<evidence type="ECO:0000313" key="1">
    <source>
        <dbReference type="EMBL" id="KTD60888.1"/>
    </source>
</evidence>
<comment type="caution">
    <text evidence="1">The sequence shown here is derived from an EMBL/GenBank/DDBJ whole genome shotgun (WGS) entry which is preliminary data.</text>
</comment>
<keyword evidence="2" id="KW-1185">Reference proteome</keyword>
<dbReference type="eggNOG" id="ENOG5032DA6">
    <property type="taxonomic scope" value="Bacteria"/>
</dbReference>
<reference evidence="1 2" key="1">
    <citation type="submission" date="2015-11" db="EMBL/GenBank/DDBJ databases">
        <title>Genomic analysis of 38 Legionella species identifies large and diverse effector repertoires.</title>
        <authorList>
            <person name="Burstein D."/>
            <person name="Amaro F."/>
            <person name="Zusman T."/>
            <person name="Lifshitz Z."/>
            <person name="Cohen O."/>
            <person name="Gilbert J.A."/>
            <person name="Pupko T."/>
            <person name="Shuman H.A."/>
            <person name="Segal G."/>
        </authorList>
    </citation>
    <scope>NUCLEOTIDE SEQUENCE [LARGE SCALE GENOMIC DNA]</scope>
    <source>
        <strain evidence="1 2">ATCC 49655</strain>
    </source>
</reference>
<dbReference type="EMBL" id="LNYW01000042">
    <property type="protein sequence ID" value="KTD60888.1"/>
    <property type="molecule type" value="Genomic_DNA"/>
</dbReference>
<dbReference type="RefSeq" id="WP_018578066.1">
    <property type="nucleotide sequence ID" value="NZ_KB892419.1"/>
</dbReference>